<protein>
    <submittedName>
        <fullName evidence="1">Uncharacterized protein</fullName>
    </submittedName>
</protein>
<reference evidence="1" key="1">
    <citation type="submission" date="2021-02" db="EMBL/GenBank/DDBJ databases">
        <authorList>
            <consortium name="DOE Joint Genome Institute"/>
            <person name="Ahrendt S."/>
            <person name="Looney B.P."/>
            <person name="Miyauchi S."/>
            <person name="Morin E."/>
            <person name="Drula E."/>
            <person name="Courty P.E."/>
            <person name="Chicoki N."/>
            <person name="Fauchery L."/>
            <person name="Kohler A."/>
            <person name="Kuo A."/>
            <person name="Labutti K."/>
            <person name="Pangilinan J."/>
            <person name="Lipzen A."/>
            <person name="Riley R."/>
            <person name="Andreopoulos W."/>
            <person name="He G."/>
            <person name="Johnson J."/>
            <person name="Barry K.W."/>
            <person name="Grigoriev I.V."/>
            <person name="Nagy L."/>
            <person name="Hibbett D."/>
            <person name="Henrissat B."/>
            <person name="Matheny P.B."/>
            <person name="Labbe J."/>
            <person name="Martin F."/>
        </authorList>
    </citation>
    <scope>NUCLEOTIDE SEQUENCE</scope>
    <source>
        <strain evidence="1">FP105234-sp</strain>
    </source>
</reference>
<reference evidence="1" key="2">
    <citation type="journal article" date="2022" name="New Phytol.">
        <title>Evolutionary transition to the ectomycorrhizal habit in the genomes of a hyperdiverse lineage of mushroom-forming fungi.</title>
        <authorList>
            <person name="Looney B."/>
            <person name="Miyauchi S."/>
            <person name="Morin E."/>
            <person name="Drula E."/>
            <person name="Courty P.E."/>
            <person name="Kohler A."/>
            <person name="Kuo A."/>
            <person name="LaButti K."/>
            <person name="Pangilinan J."/>
            <person name="Lipzen A."/>
            <person name="Riley R."/>
            <person name="Andreopoulos W."/>
            <person name="He G."/>
            <person name="Johnson J."/>
            <person name="Nolan M."/>
            <person name="Tritt A."/>
            <person name="Barry K.W."/>
            <person name="Grigoriev I.V."/>
            <person name="Nagy L.G."/>
            <person name="Hibbett D."/>
            <person name="Henrissat B."/>
            <person name="Matheny P.B."/>
            <person name="Labbe J."/>
            <person name="Martin F.M."/>
        </authorList>
    </citation>
    <scope>NUCLEOTIDE SEQUENCE</scope>
    <source>
        <strain evidence="1">FP105234-sp</strain>
    </source>
</reference>
<gene>
    <name evidence="1" type="ORF">FA95DRAFT_1462946</name>
</gene>
<dbReference type="Proteomes" id="UP000814033">
    <property type="component" value="Unassembled WGS sequence"/>
</dbReference>
<organism evidence="1 2">
    <name type="scientific">Auriscalpium vulgare</name>
    <dbReference type="NCBI Taxonomy" id="40419"/>
    <lineage>
        <taxon>Eukaryota</taxon>
        <taxon>Fungi</taxon>
        <taxon>Dikarya</taxon>
        <taxon>Basidiomycota</taxon>
        <taxon>Agaricomycotina</taxon>
        <taxon>Agaricomycetes</taxon>
        <taxon>Russulales</taxon>
        <taxon>Auriscalpiaceae</taxon>
        <taxon>Auriscalpium</taxon>
    </lineage>
</organism>
<proteinExistence type="predicted"/>
<feature type="non-terminal residue" evidence="1">
    <location>
        <position position="1"/>
    </location>
</feature>
<dbReference type="EMBL" id="MU275887">
    <property type="protein sequence ID" value="KAI0048379.1"/>
    <property type="molecule type" value="Genomic_DNA"/>
</dbReference>
<keyword evidence="2" id="KW-1185">Reference proteome</keyword>
<evidence type="ECO:0000313" key="1">
    <source>
        <dbReference type="EMBL" id="KAI0048379.1"/>
    </source>
</evidence>
<sequence>ITGEFAGEKLFVSLMKNLVLKKDKLDRGVALTGMRYCPDTIEFSQIVHILSKPAYQAIQQSLSCLPASPRTLEQRRAREIQFPIGITPRTFELIVERIRQLKYSGPLGLACDDTKLHPALRPHWDQE</sequence>
<accession>A0ACB8RVX8</accession>
<feature type="non-terminal residue" evidence="1">
    <location>
        <position position="127"/>
    </location>
</feature>
<comment type="caution">
    <text evidence="1">The sequence shown here is derived from an EMBL/GenBank/DDBJ whole genome shotgun (WGS) entry which is preliminary data.</text>
</comment>
<name>A0ACB8RVX8_9AGAM</name>
<evidence type="ECO:0000313" key="2">
    <source>
        <dbReference type="Proteomes" id="UP000814033"/>
    </source>
</evidence>